<organism evidence="1 2">
    <name type="scientific">Carsonella ruddii (strain PV)</name>
    <dbReference type="NCBI Taxonomy" id="387662"/>
    <lineage>
        <taxon>Bacteria</taxon>
        <taxon>Pseudomonadati</taxon>
        <taxon>Pseudomonadota</taxon>
        <taxon>Gammaproteobacteria</taxon>
        <taxon>Oceanospirillales</taxon>
        <taxon>Halomonadaceae</taxon>
        <taxon>Zymobacter group</taxon>
        <taxon>Candidatus Carsonella</taxon>
    </lineage>
</organism>
<dbReference type="InterPro" id="IPR031322">
    <property type="entry name" value="Shikimate/glucono_kinase"/>
</dbReference>
<proteinExistence type="predicted"/>
<reference evidence="1 2" key="1">
    <citation type="journal article" date="2006" name="Science">
        <title>The 160-kilobase genome of the bacterial endosymbiont Carsonella.</title>
        <authorList>
            <person name="Nakabachi A."/>
            <person name="Yamashita A."/>
            <person name="Toh H."/>
            <person name="Ishikawa H."/>
            <person name="Dunbar H."/>
            <person name="Moran N."/>
            <person name="Hattori M."/>
        </authorList>
    </citation>
    <scope>NUCLEOTIDE SEQUENCE [LARGE SCALE GENOMIC DNA]</scope>
    <source>
        <strain evidence="1 2">PV</strain>
    </source>
</reference>
<dbReference type="OrthoDB" id="6183277at2"/>
<sequence>MNYFLKNNFILFGDSCSGKTFIYKKIEFSKIDIDFFLSYKNIFFINEFFFRYFEKKILKNFIKNKIIVLGGGCIQYLKKKKIKKSILIFKNINFIKFIKIKNIENNRPLLKKKKYIKIRFVIRKKKYSKIANLILNKCIICNLRKIYENNKI</sequence>
<dbReference type="KEGG" id="crp:CRP_027"/>
<dbReference type="EMBL" id="AP009180">
    <property type="protein sequence ID" value="BAF35058.1"/>
    <property type="molecule type" value="Genomic_DNA"/>
</dbReference>
<name>Q05FW3_CARRP</name>
<dbReference type="Gene3D" id="3.40.50.300">
    <property type="entry name" value="P-loop containing nucleotide triphosphate hydrolases"/>
    <property type="match status" value="1"/>
</dbReference>
<protein>
    <recommendedName>
        <fullName evidence="3">Shikimate kinase</fullName>
    </recommendedName>
</protein>
<dbReference type="InterPro" id="IPR027417">
    <property type="entry name" value="P-loop_NTPase"/>
</dbReference>
<dbReference type="HOGENOM" id="CLU_1851451_0_0_6"/>
<dbReference type="Pfam" id="PF01202">
    <property type="entry name" value="SKI"/>
    <property type="match status" value="1"/>
</dbReference>
<dbReference type="STRING" id="387662.CRP_027"/>
<gene>
    <name evidence="1" type="ordered locus">CRP_027</name>
</gene>
<accession>Q05FW3</accession>
<dbReference type="AlphaFoldDB" id="Q05FW3"/>
<evidence type="ECO:0008006" key="3">
    <source>
        <dbReference type="Google" id="ProtNLM"/>
    </source>
</evidence>
<evidence type="ECO:0000313" key="1">
    <source>
        <dbReference type="EMBL" id="BAF35058.1"/>
    </source>
</evidence>
<evidence type="ECO:0000313" key="2">
    <source>
        <dbReference type="Proteomes" id="UP000000777"/>
    </source>
</evidence>
<dbReference type="RefSeq" id="WP_011672250.1">
    <property type="nucleotide sequence ID" value="NC_008512.1"/>
</dbReference>
<dbReference type="Proteomes" id="UP000000777">
    <property type="component" value="Chromosome"/>
</dbReference>